<comment type="similarity">
    <text evidence="5">Belongs to the alanine racemase family.</text>
</comment>
<dbReference type="SUPFAM" id="SSF53244">
    <property type="entry name" value="MurD-like peptide ligases, peptide-binding domain"/>
    <property type="match status" value="1"/>
</dbReference>
<protein>
    <recommendedName>
        <fullName evidence="5">Alanine racemase</fullName>
        <ecNumber evidence="5">5.1.1.1</ecNumber>
    </recommendedName>
</protein>
<evidence type="ECO:0000256" key="3">
    <source>
        <dbReference type="ARBA" id="ARBA00022898"/>
    </source>
</evidence>
<dbReference type="GO" id="GO:0030170">
    <property type="term" value="F:pyridoxal phosphate binding"/>
    <property type="evidence" value="ECO:0007669"/>
    <property type="project" value="UniProtKB-UniRule"/>
</dbReference>
<dbReference type="Gene3D" id="3.90.190.20">
    <property type="entry name" value="Mur ligase, C-terminal domain"/>
    <property type="match status" value="1"/>
</dbReference>
<dbReference type="RefSeq" id="WP_109359690.1">
    <property type="nucleotide sequence ID" value="NZ_QFRJ01000007.1"/>
</dbReference>
<dbReference type="Pfam" id="PF01168">
    <property type="entry name" value="Ala_racemase_N"/>
    <property type="match status" value="1"/>
</dbReference>
<dbReference type="InterPro" id="IPR013221">
    <property type="entry name" value="Mur_ligase_cen"/>
</dbReference>
<dbReference type="EMBL" id="QFRJ01000007">
    <property type="protein sequence ID" value="PWH85289.1"/>
    <property type="molecule type" value="Genomic_DNA"/>
</dbReference>
<dbReference type="InterPro" id="IPR036615">
    <property type="entry name" value="Mur_ligase_C_dom_sf"/>
</dbReference>
<dbReference type="SUPFAM" id="SSF53623">
    <property type="entry name" value="MurD-like peptide ligases, catalytic domain"/>
    <property type="match status" value="1"/>
</dbReference>
<dbReference type="Gene3D" id="3.40.1390.10">
    <property type="entry name" value="MurE/MurF, N-terminal domain"/>
    <property type="match status" value="1"/>
</dbReference>
<dbReference type="InterPro" id="IPR009006">
    <property type="entry name" value="Ala_racemase/Decarboxylase_C"/>
</dbReference>
<evidence type="ECO:0000256" key="2">
    <source>
        <dbReference type="ARBA" id="ARBA00001933"/>
    </source>
</evidence>
<dbReference type="SUPFAM" id="SSF50621">
    <property type="entry name" value="Alanine racemase C-terminal domain-like"/>
    <property type="match status" value="1"/>
</dbReference>
<organism evidence="9 10">
    <name type="scientific">Brumimicrobium oceani</name>
    <dbReference type="NCBI Taxonomy" id="2100725"/>
    <lineage>
        <taxon>Bacteria</taxon>
        <taxon>Pseudomonadati</taxon>
        <taxon>Bacteroidota</taxon>
        <taxon>Flavobacteriia</taxon>
        <taxon>Flavobacteriales</taxon>
        <taxon>Crocinitomicaceae</taxon>
        <taxon>Brumimicrobium</taxon>
    </lineage>
</organism>
<dbReference type="InterPro" id="IPR011079">
    <property type="entry name" value="Ala_racemase_C"/>
</dbReference>
<evidence type="ECO:0000256" key="6">
    <source>
        <dbReference type="PIRSR" id="PIRSR600821-50"/>
    </source>
</evidence>
<dbReference type="PANTHER" id="PTHR30511">
    <property type="entry name" value="ALANINE RACEMASE"/>
    <property type="match status" value="1"/>
</dbReference>
<evidence type="ECO:0000256" key="4">
    <source>
        <dbReference type="ARBA" id="ARBA00023235"/>
    </source>
</evidence>
<reference evidence="9 10" key="2">
    <citation type="submission" date="2018-05" db="EMBL/GenBank/DDBJ databases">
        <authorList>
            <person name="Lanie J.A."/>
            <person name="Ng W.-L."/>
            <person name="Kazmierczak K.M."/>
            <person name="Andrzejewski T.M."/>
            <person name="Davidsen T.M."/>
            <person name="Wayne K.J."/>
            <person name="Tettelin H."/>
            <person name="Glass J.I."/>
            <person name="Rusch D."/>
            <person name="Podicherti R."/>
            <person name="Tsui H.-C.T."/>
            <person name="Winkler M.E."/>
        </authorList>
    </citation>
    <scope>NUCLEOTIDE SEQUENCE [LARGE SCALE GENOMIC DNA]</scope>
    <source>
        <strain evidence="9 10">C305</strain>
    </source>
</reference>
<keyword evidence="3 5" id="KW-0663">Pyridoxal phosphate</keyword>
<dbReference type="NCBIfam" id="TIGR00492">
    <property type="entry name" value="alr"/>
    <property type="match status" value="1"/>
</dbReference>
<evidence type="ECO:0000256" key="7">
    <source>
        <dbReference type="PIRSR" id="PIRSR600821-52"/>
    </source>
</evidence>
<dbReference type="Gene3D" id="3.20.20.10">
    <property type="entry name" value="Alanine racemase"/>
    <property type="match status" value="1"/>
</dbReference>
<dbReference type="FunFam" id="3.20.20.10:FF:000002">
    <property type="entry name" value="Alanine racemase"/>
    <property type="match status" value="1"/>
</dbReference>
<feature type="active site" description="Proton acceptor; specific for L-alanine" evidence="5">
    <location>
        <position position="656"/>
    </location>
</feature>
<comment type="caution">
    <text evidence="9">The sequence shown here is derived from an EMBL/GenBank/DDBJ whole genome shotgun (WGS) entry which is preliminary data.</text>
</comment>
<dbReference type="GO" id="GO:0016881">
    <property type="term" value="F:acid-amino acid ligase activity"/>
    <property type="evidence" value="ECO:0007669"/>
    <property type="project" value="InterPro"/>
</dbReference>
<dbReference type="Proteomes" id="UP000245370">
    <property type="component" value="Unassembled WGS sequence"/>
</dbReference>
<dbReference type="InterPro" id="IPR036565">
    <property type="entry name" value="Mur-like_cat_sf"/>
</dbReference>
<evidence type="ECO:0000256" key="1">
    <source>
        <dbReference type="ARBA" id="ARBA00000316"/>
    </source>
</evidence>
<dbReference type="AlphaFoldDB" id="A0A2U2XBV7"/>
<name>A0A2U2XBV7_9FLAO</name>
<dbReference type="EC" id="5.1.1.1" evidence="5"/>
<evidence type="ECO:0000256" key="5">
    <source>
        <dbReference type="HAMAP-Rule" id="MF_01201"/>
    </source>
</evidence>
<evidence type="ECO:0000313" key="9">
    <source>
        <dbReference type="EMBL" id="PWH85289.1"/>
    </source>
</evidence>
<dbReference type="CDD" id="cd00430">
    <property type="entry name" value="PLPDE_III_AR"/>
    <property type="match status" value="1"/>
</dbReference>
<dbReference type="PRINTS" id="PR00992">
    <property type="entry name" value="ALARACEMASE"/>
</dbReference>
<keyword evidence="10" id="KW-1185">Reference proteome</keyword>
<dbReference type="InterPro" id="IPR000821">
    <property type="entry name" value="Ala_racemase"/>
</dbReference>
<feature type="domain" description="Alanine racemase C-terminal" evidence="8">
    <location>
        <begin position="635"/>
        <end position="759"/>
    </location>
</feature>
<evidence type="ECO:0000313" key="10">
    <source>
        <dbReference type="Proteomes" id="UP000245370"/>
    </source>
</evidence>
<evidence type="ECO:0000259" key="8">
    <source>
        <dbReference type="SMART" id="SM01005"/>
    </source>
</evidence>
<dbReference type="Pfam" id="PF08245">
    <property type="entry name" value="Mur_ligase_M"/>
    <property type="match status" value="1"/>
</dbReference>
<sequence length="760" mass="86106">MNLNLSHKELITIISGESSSFPEYPIDIIYYDTRLINTSRNGVFFALNGRRNGHDFINKAYEKGIRTFVVNKTVDLPADATIITVEDPLRALQAVAKHHRNQFSYPVLAITGSLGKTTIKEWLYFLLSDEFNIVRSPKSFNSQIGVAISLLEMNDQHNLAIIEADISHPNEMEFIEDMVSPTLGIYTGVGHFYADNFESQKAHAAEHLKLFKHANITFVLSEHKNELRKNKINSDIVDYDAWKKLDFSQLSYSNNRVIALHVAEFLGVEKSILFKKGEQLPVLSNRMEVFEGQDDNLIINDSYNIDVDALEQALSYQFSSDERKDKIVVLDLSYVEENRKKDILNVVNSYSPTQLFIIENNEVPAELLAVKNSSILFKGSYRSRLKETVLMFKNRKHETWVEFDLKSIQHNISVFQKKLPEKTKLLVMVKASSYGTGDINIPHFLQQTGIDYLGVAYTDEGTTLRENGISLPILIMNTEIDAFDDVIRFQLEPSIFSIAQLEAFCNRLREDNISDFPIHITVETGMNRLGFYPEDIAELIEKLKLRPEVKVKSIYSHLADADNADPAYSLEQIEKFKAMKTTFKNGLQDDEILYHILNSEGASKFGKFASFDMVRLGIGVFGYTSTAAEDELLPSIRWKTTISQIKTIQAGETVGYSRTFTAEKPMEIATLRIGYADGFRRSLSNGVGQVFINGISCPVVGNVCMDMTMVDVSNTNCQAGDEVEIIGENIPIKTFSNRLKTIPYEVMTSISKRVSRIYLR</sequence>
<dbReference type="Gene3D" id="2.40.37.10">
    <property type="entry name" value="Lyase, Ornithine Decarboxylase, Chain A, domain 1"/>
    <property type="match status" value="1"/>
</dbReference>
<proteinExistence type="inferred from homology"/>
<dbReference type="GO" id="GO:0030632">
    <property type="term" value="P:D-alanine biosynthetic process"/>
    <property type="evidence" value="ECO:0007669"/>
    <property type="project" value="UniProtKB-UniRule"/>
</dbReference>
<comment type="catalytic activity">
    <reaction evidence="1 5">
        <text>L-alanine = D-alanine</text>
        <dbReference type="Rhea" id="RHEA:20249"/>
        <dbReference type="ChEBI" id="CHEBI:57416"/>
        <dbReference type="ChEBI" id="CHEBI:57972"/>
        <dbReference type="EC" id="5.1.1.1"/>
    </reaction>
</comment>
<dbReference type="UniPathway" id="UPA00042">
    <property type="reaction ID" value="UER00497"/>
</dbReference>
<comment type="function">
    <text evidence="5">Catalyzes the interconversion of L-alanine and D-alanine. May also act on other amino acids.</text>
</comment>
<reference evidence="9 10" key="1">
    <citation type="submission" date="2018-05" db="EMBL/GenBank/DDBJ databases">
        <title>Brumimicrobium oceani sp. nov., isolated from coastal sediment.</title>
        <authorList>
            <person name="Kou Y."/>
        </authorList>
    </citation>
    <scope>NUCLEOTIDE SEQUENCE [LARGE SCALE GENOMIC DNA]</scope>
    <source>
        <strain evidence="9 10">C305</strain>
    </source>
</reference>
<dbReference type="GO" id="GO:0005829">
    <property type="term" value="C:cytosol"/>
    <property type="evidence" value="ECO:0007669"/>
    <property type="project" value="TreeGrafter"/>
</dbReference>
<dbReference type="PANTHER" id="PTHR30511:SF0">
    <property type="entry name" value="ALANINE RACEMASE, CATABOLIC-RELATED"/>
    <property type="match status" value="1"/>
</dbReference>
<feature type="modified residue" description="N6-(pyridoxal phosphate)lysine" evidence="5 6">
    <location>
        <position position="430"/>
    </location>
</feature>
<dbReference type="OrthoDB" id="9801978at2"/>
<keyword evidence="4 5" id="KW-0413">Isomerase</keyword>
<dbReference type="SMART" id="SM01005">
    <property type="entry name" value="Ala_racemase_C"/>
    <property type="match status" value="1"/>
</dbReference>
<comment type="pathway">
    <text evidence="5">Amino-acid biosynthesis; D-alanine biosynthesis; D-alanine from L-alanine: step 1/1.</text>
</comment>
<dbReference type="InterPro" id="IPR001608">
    <property type="entry name" value="Ala_racemase_N"/>
</dbReference>
<dbReference type="SUPFAM" id="SSF63418">
    <property type="entry name" value="MurE/MurF N-terminal domain"/>
    <property type="match status" value="1"/>
</dbReference>
<feature type="binding site" evidence="5 7">
    <location>
        <position position="705"/>
    </location>
    <ligand>
        <name>substrate</name>
    </ligand>
</feature>
<dbReference type="GO" id="GO:0005524">
    <property type="term" value="F:ATP binding"/>
    <property type="evidence" value="ECO:0007669"/>
    <property type="project" value="InterPro"/>
</dbReference>
<comment type="cofactor">
    <cofactor evidence="2 5 6">
        <name>pyridoxal 5'-phosphate</name>
        <dbReference type="ChEBI" id="CHEBI:597326"/>
    </cofactor>
</comment>
<dbReference type="Gene3D" id="3.40.1190.10">
    <property type="entry name" value="Mur-like, catalytic domain"/>
    <property type="match status" value="1"/>
</dbReference>
<dbReference type="HAMAP" id="MF_01201">
    <property type="entry name" value="Ala_racemase"/>
    <property type="match status" value="1"/>
</dbReference>
<dbReference type="GO" id="GO:0008784">
    <property type="term" value="F:alanine racemase activity"/>
    <property type="evidence" value="ECO:0007669"/>
    <property type="project" value="UniProtKB-UniRule"/>
</dbReference>
<accession>A0A2U2XBV7</accession>
<dbReference type="InterPro" id="IPR029066">
    <property type="entry name" value="PLP-binding_barrel"/>
</dbReference>
<gene>
    <name evidence="9" type="primary">alr</name>
    <name evidence="9" type="ORF">DIT68_10140</name>
</gene>
<dbReference type="InterPro" id="IPR035911">
    <property type="entry name" value="MurE/MurF_N"/>
</dbReference>
<feature type="active site" description="Proton acceptor; specific for D-alanine" evidence="5">
    <location>
        <position position="430"/>
    </location>
</feature>
<feature type="binding site" evidence="5 7">
    <location>
        <position position="528"/>
    </location>
    <ligand>
        <name>substrate</name>
    </ligand>
</feature>
<dbReference type="Pfam" id="PF00842">
    <property type="entry name" value="Ala_racemase_C"/>
    <property type="match status" value="1"/>
</dbReference>
<dbReference type="SUPFAM" id="SSF51419">
    <property type="entry name" value="PLP-binding barrel"/>
    <property type="match status" value="1"/>
</dbReference>